<feature type="transmembrane region" description="Helical" evidence="10">
    <location>
        <begin position="231"/>
        <end position="250"/>
    </location>
</feature>
<dbReference type="InterPro" id="IPR007315">
    <property type="entry name" value="PIG-V/Gpi18"/>
</dbReference>
<evidence type="ECO:0000256" key="4">
    <source>
        <dbReference type="ARBA" id="ARBA00022676"/>
    </source>
</evidence>
<feature type="transmembrane region" description="Helical" evidence="10">
    <location>
        <begin position="119"/>
        <end position="138"/>
    </location>
</feature>
<feature type="transmembrane region" description="Helical" evidence="10">
    <location>
        <begin position="373"/>
        <end position="397"/>
    </location>
</feature>
<dbReference type="PANTHER" id="PTHR12468:SF2">
    <property type="entry name" value="GPI MANNOSYLTRANSFERASE 2"/>
    <property type="match status" value="1"/>
</dbReference>
<dbReference type="RefSeq" id="WP_344425184.1">
    <property type="nucleotide sequence ID" value="NZ_BAAANN010000024.1"/>
</dbReference>
<evidence type="ECO:0000313" key="12">
    <source>
        <dbReference type="Proteomes" id="UP001501116"/>
    </source>
</evidence>
<name>A0ABN2RRT3_9PSEU</name>
<keyword evidence="5" id="KW-0808">Transferase</keyword>
<keyword evidence="4" id="KW-0328">Glycosyltransferase</keyword>
<feature type="transmembrane region" description="Helical" evidence="10">
    <location>
        <begin position="28"/>
        <end position="51"/>
    </location>
</feature>
<evidence type="ECO:0000256" key="7">
    <source>
        <dbReference type="ARBA" id="ARBA00022824"/>
    </source>
</evidence>
<comment type="pathway">
    <text evidence="2">Glycolipid biosynthesis; glycosylphosphatidylinositol-anchor biosynthesis.</text>
</comment>
<keyword evidence="8 10" id="KW-1133">Transmembrane helix</keyword>
<evidence type="ECO:0000256" key="3">
    <source>
        <dbReference type="ARBA" id="ARBA00022502"/>
    </source>
</evidence>
<feature type="transmembrane region" description="Helical" evidence="10">
    <location>
        <begin position="323"/>
        <end position="343"/>
    </location>
</feature>
<feature type="transmembrane region" description="Helical" evidence="10">
    <location>
        <begin position="349"/>
        <end position="366"/>
    </location>
</feature>
<keyword evidence="12" id="KW-1185">Reference proteome</keyword>
<accession>A0ABN2RRT3</accession>
<feature type="transmembrane region" description="Helical" evidence="10">
    <location>
        <begin position="192"/>
        <end position="224"/>
    </location>
</feature>
<keyword evidence="6 10" id="KW-0812">Transmembrane</keyword>
<dbReference type="Proteomes" id="UP001501116">
    <property type="component" value="Unassembled WGS sequence"/>
</dbReference>
<dbReference type="Pfam" id="PF04188">
    <property type="entry name" value="Mannosyl_trans2"/>
    <property type="match status" value="1"/>
</dbReference>
<feature type="transmembrane region" description="Helical" evidence="10">
    <location>
        <begin position="150"/>
        <end position="172"/>
    </location>
</feature>
<evidence type="ECO:0000256" key="2">
    <source>
        <dbReference type="ARBA" id="ARBA00004687"/>
    </source>
</evidence>
<evidence type="ECO:0000256" key="1">
    <source>
        <dbReference type="ARBA" id="ARBA00004477"/>
    </source>
</evidence>
<dbReference type="PANTHER" id="PTHR12468">
    <property type="entry name" value="GPI MANNOSYLTRANSFERASE 2"/>
    <property type="match status" value="1"/>
</dbReference>
<organism evidence="11 12">
    <name type="scientific">Amycolatopsis minnesotensis</name>
    <dbReference type="NCBI Taxonomy" id="337894"/>
    <lineage>
        <taxon>Bacteria</taxon>
        <taxon>Bacillati</taxon>
        <taxon>Actinomycetota</taxon>
        <taxon>Actinomycetes</taxon>
        <taxon>Pseudonocardiales</taxon>
        <taxon>Pseudonocardiaceae</taxon>
        <taxon>Amycolatopsis</taxon>
    </lineage>
</organism>
<protein>
    <submittedName>
        <fullName evidence="11">Glycosyltransferase family 39 protein</fullName>
    </submittedName>
</protein>
<keyword evidence="9 10" id="KW-0472">Membrane</keyword>
<sequence>MTVVAVAEPDRLIREKPLPRTVSRVHPYLRAAALYLLVRAAGVGLLALFAAKVNAPLLGRLTSWDAQWYLNIAEHGYGGVTTGLFDAEGNYAPHTPLAFFPAFPTLVRPLSVLTLGNTVVAAFLLSLVAGVVAACGLYRVGRLVDGRQRVGMLLVALWAGAPMAITLSMPYTEALFTAFAAWTLVAVLERNWVTAALCCLGAGLTRPTAVVLVAVVGIAAIVALAKGKAGWRAMVCVALCPAGLVGWWGYVAVRTGSPTGWWDLEWKNWWTRFDWGAETVRFARDMLVSGRSAMETMSVFALVLAAVLGALLAVLAVKRGLPWPVAAFGIGVVLLVAGTAGIPQAKARFLLPGFTLLLPLAIGLAGRRRSTTIAATAGFVLAGCWFSAYSVTGWHYAI</sequence>
<evidence type="ECO:0000256" key="6">
    <source>
        <dbReference type="ARBA" id="ARBA00022692"/>
    </source>
</evidence>
<reference evidence="11 12" key="1">
    <citation type="journal article" date="2019" name="Int. J. Syst. Evol. Microbiol.">
        <title>The Global Catalogue of Microorganisms (GCM) 10K type strain sequencing project: providing services to taxonomists for standard genome sequencing and annotation.</title>
        <authorList>
            <consortium name="The Broad Institute Genomics Platform"/>
            <consortium name="The Broad Institute Genome Sequencing Center for Infectious Disease"/>
            <person name="Wu L."/>
            <person name="Ma J."/>
        </authorList>
    </citation>
    <scope>NUCLEOTIDE SEQUENCE [LARGE SCALE GENOMIC DNA]</scope>
    <source>
        <strain evidence="11 12">JCM 14545</strain>
    </source>
</reference>
<proteinExistence type="predicted"/>
<keyword evidence="7" id="KW-0256">Endoplasmic reticulum</keyword>
<gene>
    <name evidence="11" type="ORF">GCM10009754_56030</name>
</gene>
<evidence type="ECO:0000256" key="10">
    <source>
        <dbReference type="SAM" id="Phobius"/>
    </source>
</evidence>
<dbReference type="EMBL" id="BAAANN010000024">
    <property type="protein sequence ID" value="GAA1973804.1"/>
    <property type="molecule type" value="Genomic_DNA"/>
</dbReference>
<evidence type="ECO:0000256" key="9">
    <source>
        <dbReference type="ARBA" id="ARBA00023136"/>
    </source>
</evidence>
<comment type="caution">
    <text evidence="11">The sequence shown here is derived from an EMBL/GenBank/DDBJ whole genome shotgun (WGS) entry which is preliminary data.</text>
</comment>
<evidence type="ECO:0000256" key="8">
    <source>
        <dbReference type="ARBA" id="ARBA00022989"/>
    </source>
</evidence>
<evidence type="ECO:0000256" key="5">
    <source>
        <dbReference type="ARBA" id="ARBA00022679"/>
    </source>
</evidence>
<evidence type="ECO:0000313" key="11">
    <source>
        <dbReference type="EMBL" id="GAA1973804.1"/>
    </source>
</evidence>
<feature type="transmembrane region" description="Helical" evidence="10">
    <location>
        <begin position="296"/>
        <end position="316"/>
    </location>
</feature>
<keyword evidence="3" id="KW-0337">GPI-anchor biosynthesis</keyword>
<comment type="subcellular location">
    <subcellularLocation>
        <location evidence="1">Endoplasmic reticulum membrane</location>
        <topology evidence="1">Multi-pass membrane protein</topology>
    </subcellularLocation>
</comment>